<proteinExistence type="predicted"/>
<keyword evidence="2" id="KW-0812">Transmembrane</keyword>
<dbReference type="InterPro" id="IPR023833">
    <property type="entry name" value="Signal_pept_SipW-depend-type"/>
</dbReference>
<dbReference type="EMBL" id="LILD01000001">
    <property type="protein sequence ID" value="KOO39013.1"/>
    <property type="molecule type" value="Genomic_DNA"/>
</dbReference>
<dbReference type="InterPro" id="IPR013783">
    <property type="entry name" value="Ig-like_fold"/>
</dbReference>
<sequence>MLVLYKEQNEAAGGDGVLRKDRLTARQKKKVAFSIFVKTFILIYLLCFSLASITQPTTASFNAVVKIEHSTNAGEWDDGKDDVKEEWRGSSLTFLQGEQKGSCQELSVTIKNAGDGDMKKSITYVVYFDPNLKGKPTFTDETILYEGTIDPLKAGETLELTYEPTEPGRYKFKVYQEEGHPEEGEVWQDGDAFVLKDCKQPEEKIDEAERSSMEEDKETFEEDTILEEDESSDFPSPKNEEKEHSDIEEQEGRTKQNHLETGGEQGADEDTENH</sequence>
<dbReference type="GO" id="GO:0097311">
    <property type="term" value="C:bacterial biofilm matrix"/>
    <property type="evidence" value="ECO:0007669"/>
    <property type="project" value="InterPro"/>
</dbReference>
<organism evidence="3">
    <name type="scientific">Halalkalibacterium halodurans</name>
    <name type="common">Bacillus halodurans</name>
    <dbReference type="NCBI Taxonomy" id="86665"/>
    <lineage>
        <taxon>Bacteria</taxon>
        <taxon>Bacillati</taxon>
        <taxon>Bacillota</taxon>
        <taxon>Bacilli</taxon>
        <taxon>Bacillales</taxon>
        <taxon>Bacillaceae</taxon>
        <taxon>Halalkalibacterium (ex Joshi et al. 2022)</taxon>
    </lineage>
</organism>
<evidence type="ECO:0000313" key="3">
    <source>
        <dbReference type="EMBL" id="KOO39013.1"/>
    </source>
</evidence>
<evidence type="ECO:0000256" key="2">
    <source>
        <dbReference type="SAM" id="Phobius"/>
    </source>
</evidence>
<dbReference type="AlphaFoldDB" id="A0A0M0KKV3"/>
<accession>A0A0M0KKV3</accession>
<feature type="transmembrane region" description="Helical" evidence="2">
    <location>
        <begin position="31"/>
        <end position="51"/>
    </location>
</feature>
<name>A0A0M0KKV3_ALKHA</name>
<dbReference type="NCBIfam" id="TIGR04088">
    <property type="entry name" value="cognate_SipW"/>
    <property type="match status" value="1"/>
</dbReference>
<evidence type="ECO:0008006" key="4">
    <source>
        <dbReference type="Google" id="ProtNLM"/>
    </source>
</evidence>
<feature type="compositionally biased region" description="Basic and acidic residues" evidence="1">
    <location>
        <begin position="202"/>
        <end position="214"/>
    </location>
</feature>
<dbReference type="PATRIC" id="fig|136160.3.peg.2182"/>
<comment type="caution">
    <text evidence="3">The sequence shown here is derived from an EMBL/GenBank/DDBJ whole genome shotgun (WGS) entry which is preliminary data.</text>
</comment>
<feature type="region of interest" description="Disordered" evidence="1">
    <location>
        <begin position="202"/>
        <end position="274"/>
    </location>
</feature>
<keyword evidence="2" id="KW-1133">Transmembrane helix</keyword>
<dbReference type="NCBIfam" id="TIGR04087">
    <property type="entry name" value="YqxM_for_SipW"/>
    <property type="match status" value="1"/>
</dbReference>
<reference evidence="3" key="1">
    <citation type="submission" date="2015-08" db="EMBL/GenBank/DDBJ databases">
        <title>Complete DNA Sequence of Pseudomonas syringae pv. actinidiae, the Causal Agent of Kiwifruit Canker Disease.</title>
        <authorList>
            <person name="Rikkerink E.H.A."/>
            <person name="Fineran P.C."/>
        </authorList>
    </citation>
    <scope>NUCLEOTIDE SEQUENCE</scope>
    <source>
        <strain evidence="3">DSM 13666</strain>
    </source>
</reference>
<protein>
    <recommendedName>
        <fullName evidence="4">YqxM protein</fullName>
    </recommendedName>
</protein>
<dbReference type="InterPro" id="IPR023848">
    <property type="entry name" value="TasA"/>
</dbReference>
<gene>
    <name evidence="3" type="ORF">AMD02_09150</name>
</gene>
<feature type="compositionally biased region" description="Basic and acidic residues" evidence="1">
    <location>
        <begin position="238"/>
        <end position="258"/>
    </location>
</feature>
<dbReference type="Gene3D" id="2.60.40.10">
    <property type="entry name" value="Immunoglobulins"/>
    <property type="match status" value="1"/>
</dbReference>
<feature type="compositionally biased region" description="Acidic residues" evidence="1">
    <location>
        <begin position="215"/>
        <end position="232"/>
    </location>
</feature>
<keyword evidence="2" id="KW-0472">Membrane</keyword>
<evidence type="ECO:0000256" key="1">
    <source>
        <dbReference type="SAM" id="MobiDB-lite"/>
    </source>
</evidence>